<keyword evidence="1" id="KW-0805">Transcription regulation</keyword>
<dbReference type="Pfam" id="PF02311">
    <property type="entry name" value="AraC_binding"/>
    <property type="match status" value="1"/>
</dbReference>
<dbReference type="PANTHER" id="PTHR11019:SF199">
    <property type="entry name" value="HTH-TYPE TRANSCRIPTIONAL REGULATOR NIMR"/>
    <property type="match status" value="1"/>
</dbReference>
<evidence type="ECO:0000313" key="5">
    <source>
        <dbReference type="EMBL" id="MEL7696483.1"/>
    </source>
</evidence>
<gene>
    <name evidence="5" type="ORF">AABB92_12560</name>
</gene>
<dbReference type="InterPro" id="IPR018062">
    <property type="entry name" value="HTH_AraC-typ_CS"/>
</dbReference>
<evidence type="ECO:0000313" key="6">
    <source>
        <dbReference type="Proteomes" id="UP001468095"/>
    </source>
</evidence>
<name>A0ABU9MLX0_9GAMM</name>
<comment type="caution">
    <text evidence="5">The sequence shown here is derived from an EMBL/GenBank/DDBJ whole genome shotgun (WGS) entry which is preliminary data.</text>
</comment>
<dbReference type="PROSITE" id="PS00041">
    <property type="entry name" value="HTH_ARAC_FAMILY_1"/>
    <property type="match status" value="1"/>
</dbReference>
<dbReference type="PROSITE" id="PS01124">
    <property type="entry name" value="HTH_ARAC_FAMILY_2"/>
    <property type="match status" value="1"/>
</dbReference>
<dbReference type="PANTHER" id="PTHR11019">
    <property type="entry name" value="HTH-TYPE TRANSCRIPTIONAL REGULATOR NIMR"/>
    <property type="match status" value="1"/>
</dbReference>
<dbReference type="EMBL" id="JBCGBG010000002">
    <property type="protein sequence ID" value="MEL7696483.1"/>
    <property type="molecule type" value="Genomic_DNA"/>
</dbReference>
<keyword evidence="6" id="KW-1185">Reference proteome</keyword>
<evidence type="ECO:0000256" key="2">
    <source>
        <dbReference type="ARBA" id="ARBA00023125"/>
    </source>
</evidence>
<organism evidence="5 6">
    <name type="scientific">Pantoea brenneri</name>
    <dbReference type="NCBI Taxonomy" id="472694"/>
    <lineage>
        <taxon>Bacteria</taxon>
        <taxon>Pseudomonadati</taxon>
        <taxon>Pseudomonadota</taxon>
        <taxon>Gammaproteobacteria</taxon>
        <taxon>Enterobacterales</taxon>
        <taxon>Erwiniaceae</taxon>
        <taxon>Pantoea</taxon>
    </lineage>
</organism>
<reference evidence="5 6" key="1">
    <citation type="submission" date="2024-04" db="EMBL/GenBank/DDBJ databases">
        <authorList>
            <person name="Suleimanova A.D."/>
            <person name="Pudova D.S."/>
            <person name="Shagimardanova E.I."/>
            <person name="Sharipova M.R."/>
        </authorList>
    </citation>
    <scope>NUCLEOTIDE SEQUENCE [LARGE SCALE GENOMIC DNA]</scope>
    <source>
        <strain evidence="5 6">3.1</strain>
    </source>
</reference>
<sequence>MPNKIAKAPKHDEAIGWSGLALRYERGDVDPPHYHIEGQLLFATRGVMLVETGDNRWVIPPQRALWLPPLQQHSYTLLSQTELRTLYFSSSLIAACPNFTKSGLVHVIAATPLVKELIAGLFSDAYQGPSHRTMALLLMEILSETTDLSTELPMPRDERLCRAANALIVSQRWEASLSELADIATLSERTFSRLFIRDTGFSFRHWKQRARICASLDLLSQGIPIKQVAWQLGFSCPAAFAAAFRAILGATPREYLL</sequence>
<dbReference type="Proteomes" id="UP001468095">
    <property type="component" value="Unassembled WGS sequence"/>
</dbReference>
<dbReference type="CDD" id="cd06124">
    <property type="entry name" value="cupin_NimR-like_N"/>
    <property type="match status" value="1"/>
</dbReference>
<dbReference type="InterPro" id="IPR014710">
    <property type="entry name" value="RmlC-like_jellyroll"/>
</dbReference>
<dbReference type="Gene3D" id="1.10.10.60">
    <property type="entry name" value="Homeodomain-like"/>
    <property type="match status" value="2"/>
</dbReference>
<accession>A0ABU9MLX0</accession>
<keyword evidence="3" id="KW-0804">Transcription</keyword>
<dbReference type="RefSeq" id="WP_031376363.1">
    <property type="nucleotide sequence ID" value="NZ_JBCGBG010000002.1"/>
</dbReference>
<dbReference type="SUPFAM" id="SSF46689">
    <property type="entry name" value="Homeodomain-like"/>
    <property type="match status" value="1"/>
</dbReference>
<dbReference type="InterPro" id="IPR009057">
    <property type="entry name" value="Homeodomain-like_sf"/>
</dbReference>
<dbReference type="Pfam" id="PF12833">
    <property type="entry name" value="HTH_18"/>
    <property type="match status" value="1"/>
</dbReference>
<protein>
    <submittedName>
        <fullName evidence="5">Helix-turn-helix transcriptional regulator</fullName>
    </submittedName>
</protein>
<evidence type="ECO:0000259" key="4">
    <source>
        <dbReference type="PROSITE" id="PS01124"/>
    </source>
</evidence>
<dbReference type="SUPFAM" id="SSF51182">
    <property type="entry name" value="RmlC-like cupins"/>
    <property type="match status" value="1"/>
</dbReference>
<dbReference type="InterPro" id="IPR011051">
    <property type="entry name" value="RmlC_Cupin_sf"/>
</dbReference>
<evidence type="ECO:0000256" key="1">
    <source>
        <dbReference type="ARBA" id="ARBA00023015"/>
    </source>
</evidence>
<dbReference type="Gene3D" id="2.60.120.10">
    <property type="entry name" value="Jelly Rolls"/>
    <property type="match status" value="1"/>
</dbReference>
<feature type="domain" description="HTH araC/xylS-type" evidence="4">
    <location>
        <begin position="158"/>
        <end position="257"/>
    </location>
</feature>
<keyword evidence="2" id="KW-0238">DNA-binding</keyword>
<dbReference type="InterPro" id="IPR018060">
    <property type="entry name" value="HTH_AraC"/>
</dbReference>
<evidence type="ECO:0000256" key="3">
    <source>
        <dbReference type="ARBA" id="ARBA00023163"/>
    </source>
</evidence>
<dbReference type="InterPro" id="IPR003313">
    <property type="entry name" value="AraC-bd"/>
</dbReference>
<proteinExistence type="predicted"/>
<dbReference type="SMART" id="SM00342">
    <property type="entry name" value="HTH_ARAC"/>
    <property type="match status" value="1"/>
</dbReference>